<keyword evidence="3" id="KW-0547">Nucleotide-binding</keyword>
<comment type="similarity">
    <text evidence="1">Belongs to the ABC transporter superfamily.</text>
</comment>
<gene>
    <name evidence="6" type="ORF">SAMN05216244_1184</name>
</gene>
<protein>
    <submittedName>
        <fullName evidence="6">ABC-2 type transport system ATP-binding protein</fullName>
    </submittedName>
</protein>
<dbReference type="OrthoDB" id="9804819at2"/>
<dbReference type="SUPFAM" id="SSF52540">
    <property type="entry name" value="P-loop containing nucleoside triphosphate hydrolases"/>
    <property type="match status" value="1"/>
</dbReference>
<evidence type="ECO:0000256" key="4">
    <source>
        <dbReference type="ARBA" id="ARBA00022840"/>
    </source>
</evidence>
<dbReference type="InterPro" id="IPR003593">
    <property type="entry name" value="AAA+_ATPase"/>
</dbReference>
<evidence type="ECO:0000256" key="3">
    <source>
        <dbReference type="ARBA" id="ARBA00022741"/>
    </source>
</evidence>
<evidence type="ECO:0000256" key="2">
    <source>
        <dbReference type="ARBA" id="ARBA00022448"/>
    </source>
</evidence>
<dbReference type="STRING" id="482461.SAMN05216244_1184"/>
<name>A0A1G9NWS9_9BACI</name>
<dbReference type="InterPro" id="IPR027417">
    <property type="entry name" value="P-loop_NTPase"/>
</dbReference>
<dbReference type="GO" id="GO:0005524">
    <property type="term" value="F:ATP binding"/>
    <property type="evidence" value="ECO:0007669"/>
    <property type="project" value="UniProtKB-KW"/>
</dbReference>
<evidence type="ECO:0000313" key="6">
    <source>
        <dbReference type="EMBL" id="SDL90849.1"/>
    </source>
</evidence>
<dbReference type="PROSITE" id="PS00211">
    <property type="entry name" value="ABC_TRANSPORTER_1"/>
    <property type="match status" value="1"/>
</dbReference>
<dbReference type="SMART" id="SM00382">
    <property type="entry name" value="AAA"/>
    <property type="match status" value="1"/>
</dbReference>
<dbReference type="InterPro" id="IPR003439">
    <property type="entry name" value="ABC_transporter-like_ATP-bd"/>
</dbReference>
<dbReference type="RefSeq" id="WP_074597883.1">
    <property type="nucleotide sequence ID" value="NZ_FNHF01000001.1"/>
</dbReference>
<dbReference type="Gene3D" id="3.40.50.300">
    <property type="entry name" value="P-loop containing nucleotide triphosphate hydrolases"/>
    <property type="match status" value="1"/>
</dbReference>
<dbReference type="PANTHER" id="PTHR43335">
    <property type="entry name" value="ABC TRANSPORTER, ATP-BINDING PROTEIN"/>
    <property type="match status" value="1"/>
</dbReference>
<dbReference type="Proteomes" id="UP000182347">
    <property type="component" value="Unassembled WGS sequence"/>
</dbReference>
<evidence type="ECO:0000313" key="7">
    <source>
        <dbReference type="Proteomes" id="UP000182347"/>
    </source>
</evidence>
<proteinExistence type="inferred from homology"/>
<reference evidence="7" key="1">
    <citation type="submission" date="2016-10" db="EMBL/GenBank/DDBJ databases">
        <authorList>
            <person name="Varghese N."/>
            <person name="Submissions S."/>
        </authorList>
    </citation>
    <scope>NUCLEOTIDE SEQUENCE [LARGE SCALE GENOMIC DNA]</scope>
    <source>
        <strain evidence="7">CGMCC 1.6199</strain>
    </source>
</reference>
<dbReference type="AlphaFoldDB" id="A0A1G9NWS9"/>
<keyword evidence="7" id="KW-1185">Reference proteome</keyword>
<dbReference type="PROSITE" id="PS50893">
    <property type="entry name" value="ABC_TRANSPORTER_2"/>
    <property type="match status" value="1"/>
</dbReference>
<dbReference type="EMBL" id="FNHF01000001">
    <property type="protein sequence ID" value="SDL90849.1"/>
    <property type="molecule type" value="Genomic_DNA"/>
</dbReference>
<accession>A0A1G9NWS9</accession>
<sequence length="319" mass="35649">MTLGIQLKNVTKKIGRNTIIDQLSLDIHKGEVFGLLGPNGAGKTTTIRMMVGLMGITSGDILIDGISISKDRSATAQKLGAIVENPDFYLYMSGLDNLRYFAKLQDKKISRQTIDDVVRTVGLTESIQKKVKTYSLGMKQRLGLAQSLLHRPNVLILDEPTNGLDPAGIREFREYIRWLASEQNMTIVVSSHLLSEIELMCDRIAIIQNGRLIRTETIQDTTGRTAGVQPARQVVMELADSRKAEQFLQEKLPTLEAQPRGQQELLIQADKETTAKVVHLLAMQNHAIYRVRDGQQTLEDRFLEITNEKGEAHAHAHSQ</sequence>
<keyword evidence="4 6" id="KW-0067">ATP-binding</keyword>
<feature type="domain" description="ABC transporter" evidence="5">
    <location>
        <begin position="5"/>
        <end position="234"/>
    </location>
</feature>
<organism evidence="6 7">
    <name type="scientific">Sediminibacillus halophilus</name>
    <dbReference type="NCBI Taxonomy" id="482461"/>
    <lineage>
        <taxon>Bacteria</taxon>
        <taxon>Bacillati</taxon>
        <taxon>Bacillota</taxon>
        <taxon>Bacilli</taxon>
        <taxon>Bacillales</taxon>
        <taxon>Bacillaceae</taxon>
        <taxon>Sediminibacillus</taxon>
    </lineage>
</organism>
<dbReference type="InterPro" id="IPR017871">
    <property type="entry name" value="ABC_transporter-like_CS"/>
</dbReference>
<dbReference type="Pfam" id="PF00005">
    <property type="entry name" value="ABC_tran"/>
    <property type="match status" value="1"/>
</dbReference>
<evidence type="ECO:0000256" key="1">
    <source>
        <dbReference type="ARBA" id="ARBA00005417"/>
    </source>
</evidence>
<evidence type="ECO:0000259" key="5">
    <source>
        <dbReference type="PROSITE" id="PS50893"/>
    </source>
</evidence>
<keyword evidence="2" id="KW-0813">Transport</keyword>
<dbReference type="PANTHER" id="PTHR43335:SF4">
    <property type="entry name" value="ABC TRANSPORTER, ATP-BINDING PROTEIN"/>
    <property type="match status" value="1"/>
</dbReference>
<dbReference type="GO" id="GO:0016887">
    <property type="term" value="F:ATP hydrolysis activity"/>
    <property type="evidence" value="ECO:0007669"/>
    <property type="project" value="InterPro"/>
</dbReference>